<evidence type="ECO:0000313" key="5">
    <source>
        <dbReference type="Proteomes" id="UP000886884"/>
    </source>
</evidence>
<dbReference type="InterPro" id="IPR042259">
    <property type="entry name" value="Raco-like_middle_sf"/>
</dbReference>
<sequence>MRIQGNGELLTALLPGLSAPCGGKGRCGKCRVKARGALSQPTEAEKAALSEQEIQEGVRLACQARALGEVEVEFERDSGEVLLRAREKSMAVDPGRSGMGCAIDVGTTTLAVYQVDLATGQILGTKSAMNPQRRFGADVISRIQSAMRGEDLATPIRNALSEMAGDACAWTVVGNPAMMQLLCGLPVDGLGRAPFTPAYRAAIEQNGAYVGPLISGFVGADAVSAALFAGLDQGNTTRLLLDVGTNGEMLLAHQGNIGACAAAAGPAFEGAHITCGMGGAPGAIRRAKRLPDGNWQIATVGDGAPRGLCGSGLIDAIAELVSAEIIDETGRLEADAHLAPGVYLTQQDIREVQLAKGAIAAGIELLMREMGVTEIDECYLAGGFGSAIDPQSALAIGLLPELLRGKIVPIGNAAGMGAVEMLLSQGARERAQALAARAHYIELSELEDFQDAFVEHMLFE</sequence>
<dbReference type="AlphaFoldDB" id="A0A9D1TD90"/>
<evidence type="ECO:0000259" key="2">
    <source>
        <dbReference type="Pfam" id="PF14574"/>
    </source>
</evidence>
<accession>A0A9D1TD90</accession>
<feature type="domain" description="RACo-like middle region" evidence="3">
    <location>
        <begin position="99"/>
        <end position="233"/>
    </location>
</feature>
<dbReference type="CDD" id="cd00207">
    <property type="entry name" value="fer2"/>
    <property type="match status" value="1"/>
</dbReference>
<dbReference type="Gene3D" id="3.10.20.30">
    <property type="match status" value="1"/>
</dbReference>
<dbReference type="PANTHER" id="PTHR42895">
    <property type="entry name" value="IRON-SULFUR CLUSTER-BINDING PROTEIN-RELATED"/>
    <property type="match status" value="1"/>
</dbReference>
<dbReference type="InterPro" id="IPR012675">
    <property type="entry name" value="Beta-grasp_dom_sf"/>
</dbReference>
<comment type="caution">
    <text evidence="4">The sequence shown here is derived from an EMBL/GenBank/DDBJ whole genome shotgun (WGS) entry which is preliminary data.</text>
</comment>
<reference evidence="4" key="2">
    <citation type="journal article" date="2021" name="PeerJ">
        <title>Extensive microbial diversity within the chicken gut microbiome revealed by metagenomics and culture.</title>
        <authorList>
            <person name="Gilroy R."/>
            <person name="Ravi A."/>
            <person name="Getino M."/>
            <person name="Pursley I."/>
            <person name="Horton D.L."/>
            <person name="Alikhan N.F."/>
            <person name="Baker D."/>
            <person name="Gharbi K."/>
            <person name="Hall N."/>
            <person name="Watson M."/>
            <person name="Adriaenssens E.M."/>
            <person name="Foster-Nyarko E."/>
            <person name="Jarju S."/>
            <person name="Secka A."/>
            <person name="Antonio M."/>
            <person name="Oren A."/>
            <person name="Chaudhuri R.R."/>
            <person name="La Ragione R."/>
            <person name="Hildebrand F."/>
            <person name="Pallen M.J."/>
        </authorList>
    </citation>
    <scope>NUCLEOTIDE SEQUENCE</scope>
    <source>
        <strain evidence="4">CHK183-6373</strain>
    </source>
</reference>
<dbReference type="InterPro" id="IPR052911">
    <property type="entry name" value="Corrinoid_activation_enz"/>
</dbReference>
<dbReference type="InterPro" id="IPR036010">
    <property type="entry name" value="2Fe-2S_ferredoxin-like_sf"/>
</dbReference>
<dbReference type="GO" id="GO:0051536">
    <property type="term" value="F:iron-sulfur cluster binding"/>
    <property type="evidence" value="ECO:0007669"/>
    <property type="project" value="InterPro"/>
</dbReference>
<dbReference type="Pfam" id="PF14574">
    <property type="entry name" value="RACo_C_ter"/>
    <property type="match status" value="1"/>
</dbReference>
<evidence type="ECO:0000313" key="4">
    <source>
        <dbReference type="EMBL" id="HIV28360.1"/>
    </source>
</evidence>
<dbReference type="EMBL" id="DVOT01000186">
    <property type="protein sequence ID" value="HIV28360.1"/>
    <property type="molecule type" value="Genomic_DNA"/>
</dbReference>
<reference evidence="4" key="1">
    <citation type="submission" date="2020-10" db="EMBL/GenBank/DDBJ databases">
        <authorList>
            <person name="Gilroy R."/>
        </authorList>
    </citation>
    <scope>NUCLEOTIDE SEQUENCE</scope>
    <source>
        <strain evidence="4">CHK183-6373</strain>
    </source>
</reference>
<dbReference type="Proteomes" id="UP000886884">
    <property type="component" value="Unassembled WGS sequence"/>
</dbReference>
<protein>
    <submittedName>
        <fullName evidence="4">DUF4445 domain-containing protein</fullName>
    </submittedName>
</protein>
<dbReference type="SUPFAM" id="SSF54292">
    <property type="entry name" value="2Fe-2S ferredoxin-like"/>
    <property type="match status" value="1"/>
</dbReference>
<organism evidence="4 5">
    <name type="scientific">Candidatus Ornithocaccomicrobium faecavium</name>
    <dbReference type="NCBI Taxonomy" id="2840890"/>
    <lineage>
        <taxon>Bacteria</taxon>
        <taxon>Bacillati</taxon>
        <taxon>Bacillota</taxon>
        <taxon>Clostridia</taxon>
        <taxon>Candidatus Ornithocaccomicrobium</taxon>
    </lineage>
</organism>
<dbReference type="Pfam" id="PF00111">
    <property type="entry name" value="Fer2"/>
    <property type="match status" value="1"/>
</dbReference>
<gene>
    <name evidence="4" type="ORF">IAA64_10330</name>
</gene>
<dbReference type="InterPro" id="IPR041414">
    <property type="entry name" value="Raco-like_middle"/>
</dbReference>
<dbReference type="InterPro" id="IPR027980">
    <property type="entry name" value="RACo_C"/>
</dbReference>
<dbReference type="Pfam" id="PF17651">
    <property type="entry name" value="Raco_middle"/>
    <property type="match status" value="1"/>
</dbReference>
<dbReference type="InterPro" id="IPR001041">
    <property type="entry name" value="2Fe-2S_ferredoxin-type"/>
</dbReference>
<feature type="domain" description="2Fe-2S ferredoxin-type" evidence="1">
    <location>
        <begin position="10"/>
        <end position="66"/>
    </location>
</feature>
<feature type="domain" description="RACo C-terminal" evidence="2">
    <location>
        <begin position="238"/>
        <end position="459"/>
    </location>
</feature>
<dbReference type="Gene3D" id="3.30.420.480">
    <property type="entry name" value="Domain of unknown function (DUF4445)"/>
    <property type="match status" value="1"/>
</dbReference>
<dbReference type="PANTHER" id="PTHR42895:SF2">
    <property type="entry name" value="IRON-SULFUR CLUSTER PROTEIN"/>
    <property type="match status" value="1"/>
</dbReference>
<evidence type="ECO:0000259" key="1">
    <source>
        <dbReference type="Pfam" id="PF00111"/>
    </source>
</evidence>
<evidence type="ECO:0000259" key="3">
    <source>
        <dbReference type="Pfam" id="PF17651"/>
    </source>
</evidence>
<name>A0A9D1TD90_9FIRM</name>
<proteinExistence type="predicted"/>